<dbReference type="EMBL" id="ML145191">
    <property type="protein sequence ID" value="TBU54323.1"/>
    <property type="molecule type" value="Genomic_DNA"/>
</dbReference>
<dbReference type="AlphaFoldDB" id="A0A4Q9PJN5"/>
<evidence type="ECO:0000313" key="3">
    <source>
        <dbReference type="Proteomes" id="UP000292082"/>
    </source>
</evidence>
<evidence type="ECO:0000256" key="1">
    <source>
        <dbReference type="SAM" id="MobiDB-lite"/>
    </source>
</evidence>
<feature type="compositionally biased region" description="Low complexity" evidence="1">
    <location>
        <begin position="250"/>
        <end position="259"/>
    </location>
</feature>
<feature type="compositionally biased region" description="Pro residues" evidence="1">
    <location>
        <begin position="235"/>
        <end position="249"/>
    </location>
</feature>
<protein>
    <submittedName>
        <fullName evidence="2">Uncharacterized protein</fullName>
    </submittedName>
</protein>
<feature type="region of interest" description="Disordered" evidence="1">
    <location>
        <begin position="221"/>
        <end position="292"/>
    </location>
</feature>
<keyword evidence="3" id="KW-1185">Reference proteome</keyword>
<sequence length="307" mass="33462">MLLGPQNKHLLLVGRVLKRRLFVRRSGIGCKLQRTYSLERDSTGRMTCPRYTQRSSTRRLHTQLELWQSHYLNDGRGAWQAPTSHVGEHRAIQHGGIYQAEAHRQDHDGPYANLNMMRTHSPSPIGSQANSYHPHPEEVATRPAYSYRSPPEVLGLSGSYEDGKAMGVPEARQEPNGFPADVVAPQIALHGRTGQPTGYPSAFEQDENMEAERTLTQRPPLPASAASHAAGRAVPPAPALAPGAEPAPPSLSSAGPVVAESPGATSISRPAAQGLNADPTANAPAETKKRKKRFLPRIEFKLRLVRD</sequence>
<reference evidence="2 3" key="1">
    <citation type="submission" date="2019-01" db="EMBL/GenBank/DDBJ databases">
        <title>Draft genome sequences of three monokaryotic isolates of the white-rot basidiomycete fungus Dichomitus squalens.</title>
        <authorList>
            <consortium name="DOE Joint Genome Institute"/>
            <person name="Lopez S.C."/>
            <person name="Andreopoulos B."/>
            <person name="Pangilinan J."/>
            <person name="Lipzen A."/>
            <person name="Riley R."/>
            <person name="Ahrendt S."/>
            <person name="Ng V."/>
            <person name="Barry K."/>
            <person name="Daum C."/>
            <person name="Grigoriev I.V."/>
            <person name="Hilden K.S."/>
            <person name="Makela M.R."/>
            <person name="de Vries R.P."/>
        </authorList>
    </citation>
    <scope>NUCLEOTIDE SEQUENCE [LARGE SCALE GENOMIC DNA]</scope>
    <source>
        <strain evidence="2 3">CBS 464.89</strain>
    </source>
</reference>
<gene>
    <name evidence="2" type="ORF">BD310DRAFT_79717</name>
</gene>
<organism evidence="2 3">
    <name type="scientific">Dichomitus squalens</name>
    <dbReference type="NCBI Taxonomy" id="114155"/>
    <lineage>
        <taxon>Eukaryota</taxon>
        <taxon>Fungi</taxon>
        <taxon>Dikarya</taxon>
        <taxon>Basidiomycota</taxon>
        <taxon>Agaricomycotina</taxon>
        <taxon>Agaricomycetes</taxon>
        <taxon>Polyporales</taxon>
        <taxon>Polyporaceae</taxon>
        <taxon>Dichomitus</taxon>
    </lineage>
</organism>
<name>A0A4Q9PJN5_9APHY</name>
<accession>A0A4Q9PJN5</accession>
<dbReference type="Proteomes" id="UP000292082">
    <property type="component" value="Unassembled WGS sequence"/>
</dbReference>
<proteinExistence type="predicted"/>
<feature type="compositionally biased region" description="Low complexity" evidence="1">
    <location>
        <begin position="223"/>
        <end position="234"/>
    </location>
</feature>
<evidence type="ECO:0000313" key="2">
    <source>
        <dbReference type="EMBL" id="TBU54323.1"/>
    </source>
</evidence>